<evidence type="ECO:0000313" key="3">
    <source>
        <dbReference type="EMBL" id="AMJ98078.1"/>
    </source>
</evidence>
<dbReference type="Gene3D" id="3.80.10.10">
    <property type="entry name" value="Ribonuclease Inhibitor"/>
    <property type="match status" value="1"/>
</dbReference>
<dbReference type="GO" id="GO:0005737">
    <property type="term" value="C:cytoplasm"/>
    <property type="evidence" value="ECO:0007669"/>
    <property type="project" value="TreeGrafter"/>
</dbReference>
<name>A0A126Q0W4_ALTMA</name>
<reference evidence="3 4" key="1">
    <citation type="submission" date="2015-12" db="EMBL/GenBank/DDBJ databases">
        <authorList>
            <person name="Shamseldin A."/>
            <person name="Moawad H."/>
            <person name="Abd El-Rahim W.M."/>
            <person name="Sadowsky M.J."/>
        </authorList>
    </citation>
    <scope>NUCLEOTIDE SEQUENCE [LARGE SCALE GENOMIC DNA]</scope>
    <source>
        <strain evidence="3 4">D7</strain>
    </source>
</reference>
<dbReference type="OrthoDB" id="570661at2"/>
<dbReference type="SMART" id="SM00369">
    <property type="entry name" value="LRR_TYP"/>
    <property type="match status" value="2"/>
</dbReference>
<proteinExistence type="predicted"/>
<gene>
    <name evidence="3" type="ORF">AVL55_07855</name>
</gene>
<organism evidence="3 4">
    <name type="scientific">Alteromonas macleodii</name>
    <name type="common">Pseudoalteromonas macleodii</name>
    <dbReference type="NCBI Taxonomy" id="28108"/>
    <lineage>
        <taxon>Bacteria</taxon>
        <taxon>Pseudomonadati</taxon>
        <taxon>Pseudomonadota</taxon>
        <taxon>Gammaproteobacteria</taxon>
        <taxon>Alteromonadales</taxon>
        <taxon>Alteromonadaceae</taxon>
        <taxon>Alteromonas/Salinimonas group</taxon>
        <taxon>Alteromonas</taxon>
    </lineage>
</organism>
<dbReference type="RefSeq" id="WP_061094728.1">
    <property type="nucleotide sequence ID" value="NZ_CP014323.1"/>
</dbReference>
<keyword evidence="2" id="KW-0677">Repeat</keyword>
<evidence type="ECO:0000256" key="1">
    <source>
        <dbReference type="ARBA" id="ARBA00022614"/>
    </source>
</evidence>
<dbReference type="SUPFAM" id="SSF52075">
    <property type="entry name" value="Outer arm dynein light chain 1"/>
    <property type="match status" value="1"/>
</dbReference>
<dbReference type="InterPro" id="IPR001611">
    <property type="entry name" value="Leu-rich_rpt"/>
</dbReference>
<dbReference type="Pfam" id="PF13855">
    <property type="entry name" value="LRR_8"/>
    <property type="match status" value="1"/>
</dbReference>
<accession>A0A126Q0W4</accession>
<evidence type="ECO:0000256" key="2">
    <source>
        <dbReference type="ARBA" id="ARBA00022737"/>
    </source>
</evidence>
<dbReference type="InterPro" id="IPR032675">
    <property type="entry name" value="LRR_dom_sf"/>
</dbReference>
<dbReference type="PANTHER" id="PTHR48051:SF45">
    <property type="entry name" value="LEUCINE-RICH REPEAT PROTEIN SHOC-2-LIKE"/>
    <property type="match status" value="1"/>
</dbReference>
<dbReference type="Proteomes" id="UP000063991">
    <property type="component" value="Chromosome"/>
</dbReference>
<keyword evidence="1" id="KW-0433">Leucine-rich repeat</keyword>
<dbReference type="EMBL" id="CP014323">
    <property type="protein sequence ID" value="AMJ98078.1"/>
    <property type="molecule type" value="Genomic_DNA"/>
</dbReference>
<dbReference type="AlphaFoldDB" id="A0A126Q0W4"/>
<dbReference type="PANTHER" id="PTHR48051">
    <property type="match status" value="1"/>
</dbReference>
<dbReference type="InterPro" id="IPR003591">
    <property type="entry name" value="Leu-rich_rpt_typical-subtyp"/>
</dbReference>
<evidence type="ECO:0000313" key="4">
    <source>
        <dbReference type="Proteomes" id="UP000063991"/>
    </source>
</evidence>
<sequence length="168" mass="18837">MPDSISIIPSWISELASLEELGLSSNNIQAVPKEIGRLKSLKRLYLSGNKISFVGESLRALENLEVLWLNCNKKTKLSISTKRNLKNLAEIWLDGLPGSEYGPIERCSDGLKWITDDGYRVSFIHHENEKLEQEGIAHILSSLGMLRYTKICVSNLGATDDTRCARTF</sequence>
<protein>
    <submittedName>
        <fullName evidence="3">Uncharacterized protein</fullName>
    </submittedName>
</protein>
<dbReference type="InterPro" id="IPR050216">
    <property type="entry name" value="LRR_domain-containing"/>
</dbReference>